<name>A0AAV2HCN3_LYMST</name>
<comment type="caution">
    <text evidence="3">The sequence shown here is derived from an EMBL/GenBank/DDBJ whole genome shotgun (WGS) entry which is preliminary data.</text>
</comment>
<keyword evidence="2" id="KW-0732">Signal</keyword>
<organism evidence="3 4">
    <name type="scientific">Lymnaea stagnalis</name>
    <name type="common">Great pond snail</name>
    <name type="synonym">Helix stagnalis</name>
    <dbReference type="NCBI Taxonomy" id="6523"/>
    <lineage>
        <taxon>Eukaryota</taxon>
        <taxon>Metazoa</taxon>
        <taxon>Spiralia</taxon>
        <taxon>Lophotrochozoa</taxon>
        <taxon>Mollusca</taxon>
        <taxon>Gastropoda</taxon>
        <taxon>Heterobranchia</taxon>
        <taxon>Euthyneura</taxon>
        <taxon>Panpulmonata</taxon>
        <taxon>Hygrophila</taxon>
        <taxon>Lymnaeoidea</taxon>
        <taxon>Lymnaeidae</taxon>
        <taxon>Lymnaea</taxon>
    </lineage>
</organism>
<accession>A0AAV2HCN3</accession>
<evidence type="ECO:0000256" key="2">
    <source>
        <dbReference type="SAM" id="SignalP"/>
    </source>
</evidence>
<evidence type="ECO:0000313" key="4">
    <source>
        <dbReference type="Proteomes" id="UP001497497"/>
    </source>
</evidence>
<dbReference type="AlphaFoldDB" id="A0AAV2HCN3"/>
<dbReference type="EMBL" id="CAXITT010000055">
    <property type="protein sequence ID" value="CAL1529776.1"/>
    <property type="molecule type" value="Genomic_DNA"/>
</dbReference>
<protein>
    <submittedName>
        <fullName evidence="3">Uncharacterized protein</fullName>
    </submittedName>
</protein>
<sequence length="346" mass="38761">MLPCHQLSPFLVLMTVSFHSVILADTQSAGSISKHIYGALSSQQSPHQQQQQRRQHADVPSSMLTPIASSYPAGSIQSDDSNALPFPYDVSSDSLEGDSAKAKSGPSLVPRGSPRFGGKKDRIDASELEDFDDHERPSRARPSKFVGKKRVNEEVSSGILTDDHRVEKRSAPRFVGKRTPNYETRNRGPFLSTEEFKQNFRRTDPLFMGKRTLDYEEDDFKSKRGAPRFVGKRGAPRFVGKRGAPRFVGKRGAPRFVGKRGAPRFVGKRNQYELEELLDPRAMLLDRRAVFLDDGVDKETPFGQRDDPSDESLLASEFLASEMLNAERRGLVGFEDETAEEGEDRR</sequence>
<evidence type="ECO:0000313" key="3">
    <source>
        <dbReference type="EMBL" id="CAL1529776.1"/>
    </source>
</evidence>
<keyword evidence="4" id="KW-1185">Reference proteome</keyword>
<gene>
    <name evidence="3" type="ORF">GSLYS_00003931001</name>
</gene>
<dbReference type="Proteomes" id="UP001497497">
    <property type="component" value="Unassembled WGS sequence"/>
</dbReference>
<evidence type="ECO:0000256" key="1">
    <source>
        <dbReference type="SAM" id="MobiDB-lite"/>
    </source>
</evidence>
<feature type="signal peptide" evidence="2">
    <location>
        <begin position="1"/>
        <end position="24"/>
    </location>
</feature>
<feature type="region of interest" description="Disordered" evidence="1">
    <location>
        <begin position="40"/>
        <end position="145"/>
    </location>
</feature>
<feature type="chain" id="PRO_5043673971" evidence="2">
    <location>
        <begin position="25"/>
        <end position="346"/>
    </location>
</feature>
<reference evidence="3 4" key="1">
    <citation type="submission" date="2024-04" db="EMBL/GenBank/DDBJ databases">
        <authorList>
            <consortium name="Genoscope - CEA"/>
            <person name="William W."/>
        </authorList>
    </citation>
    <scope>NUCLEOTIDE SEQUENCE [LARGE SCALE GENOMIC DNA]</scope>
</reference>
<proteinExistence type="predicted"/>
<feature type="compositionally biased region" description="Low complexity" evidence="1">
    <location>
        <begin position="41"/>
        <end position="52"/>
    </location>
</feature>